<proteinExistence type="predicted"/>
<gene>
    <name evidence="1" type="ORF">L3Q82_020115</name>
</gene>
<reference evidence="1" key="1">
    <citation type="submission" date="2022-04" db="EMBL/GenBank/DDBJ databases">
        <title>Jade perch genome.</title>
        <authorList>
            <person name="Chao B."/>
        </authorList>
    </citation>
    <scope>NUCLEOTIDE SEQUENCE</scope>
    <source>
        <strain evidence="1">CB-2022</strain>
    </source>
</reference>
<comment type="caution">
    <text evidence="1">The sequence shown here is derived from an EMBL/GenBank/DDBJ whole genome shotgun (WGS) entry which is preliminary data.</text>
</comment>
<name>A0ACB8VDJ7_9TELE</name>
<protein>
    <submittedName>
        <fullName evidence="1">Uncharacterized protein</fullName>
    </submittedName>
</protein>
<organism evidence="1 2">
    <name type="scientific">Scortum barcoo</name>
    <name type="common">barcoo grunter</name>
    <dbReference type="NCBI Taxonomy" id="214431"/>
    <lineage>
        <taxon>Eukaryota</taxon>
        <taxon>Metazoa</taxon>
        <taxon>Chordata</taxon>
        <taxon>Craniata</taxon>
        <taxon>Vertebrata</taxon>
        <taxon>Euteleostomi</taxon>
        <taxon>Actinopterygii</taxon>
        <taxon>Neopterygii</taxon>
        <taxon>Teleostei</taxon>
        <taxon>Neoteleostei</taxon>
        <taxon>Acanthomorphata</taxon>
        <taxon>Eupercaria</taxon>
        <taxon>Centrarchiformes</taxon>
        <taxon>Terapontoidei</taxon>
        <taxon>Terapontidae</taxon>
        <taxon>Scortum</taxon>
    </lineage>
</organism>
<sequence>ASSGLKLPPVPPAEQMSGFELRPVSGGAPVQLPPGETVLGRGPLLGISDKRVSRLHGLLENLNGQLRLKPTHLNPCFVQSSLTDDPRPLQRDSWYPLHHGDFFSLLPGQFVYRVVETEEEDRTPRNSQMFEEEEEEEDVPLSLRPDVEPRPPVGQTPPRRRRTQQQLGQTKLTHKDSEPAEEADDGRSVVAPSVPKRRVLPAWMMAAVAAPHTSSSSSRPKVQSAVKRSKGPAAAPASISTKRAAATPAGTSSPEEVELGERGMPKKRRRKMSDDEEEAAQSKTVSGAVRDTVPRVFQVVPSAAARSELSDDEGRGGETSAAAVNAATRTSASANGDERSKNGGETNKGGESARPKARLRTPCPYGKDCYRKNPIHFQESSHPGDTDYEEEEEEGERPECPYGTDCYRSGVTQLLSPDEREAWKGMMGNLRRTASKKAPVDEDEEDDDSFIDDDSEDAGNDSDYAPPASETTANYKHGSFFFFCSGGAG</sequence>
<accession>A0ACB8VDJ7</accession>
<keyword evidence="2" id="KW-1185">Reference proteome</keyword>
<evidence type="ECO:0000313" key="2">
    <source>
        <dbReference type="Proteomes" id="UP000831701"/>
    </source>
</evidence>
<dbReference type="Proteomes" id="UP000831701">
    <property type="component" value="Chromosome 23"/>
</dbReference>
<feature type="non-terminal residue" evidence="1">
    <location>
        <position position="1"/>
    </location>
</feature>
<dbReference type="EMBL" id="CM041553">
    <property type="protein sequence ID" value="KAI3353594.1"/>
    <property type="molecule type" value="Genomic_DNA"/>
</dbReference>
<evidence type="ECO:0000313" key="1">
    <source>
        <dbReference type="EMBL" id="KAI3353594.1"/>
    </source>
</evidence>